<keyword evidence="14" id="KW-0539">Nucleus</keyword>
<keyword evidence="10" id="KW-0653">Protein transport</keyword>
<dbReference type="GeneID" id="110574440"/>
<evidence type="ECO:0000313" key="23">
    <source>
        <dbReference type="RefSeq" id="XP_021538806.1"/>
    </source>
</evidence>
<dbReference type="InterPro" id="IPR023341">
    <property type="entry name" value="MABP"/>
</dbReference>
<evidence type="ECO:0000256" key="13">
    <source>
        <dbReference type="ARBA" id="ARBA00023212"/>
    </source>
</evidence>
<comment type="subunit">
    <text evidence="18">Component of the ESCRT-I complex (endosomal sorting complex required for transport I) which consists of TSG101, VPS28, a VPS37 protein (VPS37A to -D) and MVB12A or MVB12B in a 1:1:1:1 stoichiometry. Interacts with CD2AP and CIN85/SH3KBP1. Interacts with CD2AP (via one of the SH3 domains). Interacts with TSG101; the association appears to be mediated by the TSG101-VPS37 binary subcomplex. Interacts with VPS28. Interacts with VPS37B; the association appears to be mediated by the TSG101-VPS37 binary subcomplex. Interacts with VPS37C; the association appears to be mediated by the TSG101-VPS37 binary subcomplex. Interacts with VPS37D; the association appears to be mediated by the TSG101-VPS37 binary subcomplex. Interacts with CEP55.</text>
</comment>
<comment type="subcellular location">
    <subcellularLocation>
        <location evidence="2">Cytoplasm</location>
        <location evidence="2">Cytoskeleton</location>
        <location evidence="2">Microtubule organizing center</location>
        <location evidence="2">Centrosome</location>
    </subcellularLocation>
    <subcellularLocation>
        <location evidence="3">Late endosome membrane</location>
        <topology evidence="3">Peripheral membrane protein</topology>
    </subcellularLocation>
    <subcellularLocation>
        <location evidence="1">Nucleus</location>
    </subcellularLocation>
</comment>
<dbReference type="GO" id="GO:0017124">
    <property type="term" value="F:SH3 domain binding"/>
    <property type="evidence" value="ECO:0007669"/>
    <property type="project" value="UniProtKB-KW"/>
</dbReference>
<protein>
    <recommendedName>
        <fullName evidence="5">Multivesicular body subunit 12A</fullName>
    </recommendedName>
    <alternativeName>
        <fullName evidence="16">ESCRT-I complex subunit MVB12A</fullName>
    </alternativeName>
    <alternativeName>
        <fullName evidence="15">Protein FAM125A</fullName>
    </alternativeName>
</protein>
<keyword evidence="8" id="KW-0597">Phosphoprotein</keyword>
<evidence type="ECO:0000256" key="6">
    <source>
        <dbReference type="ARBA" id="ARBA00022448"/>
    </source>
</evidence>
<evidence type="ECO:0000256" key="4">
    <source>
        <dbReference type="ARBA" id="ARBA00010432"/>
    </source>
</evidence>
<dbReference type="GO" id="GO:0005829">
    <property type="term" value="C:cytosol"/>
    <property type="evidence" value="ECO:0007669"/>
    <property type="project" value="TreeGrafter"/>
</dbReference>
<dbReference type="GO" id="GO:0032510">
    <property type="term" value="P:endosome to lysosome transport via multivesicular body sorting pathway"/>
    <property type="evidence" value="ECO:0007669"/>
    <property type="project" value="TreeGrafter"/>
</dbReference>
<gene>
    <name evidence="23" type="primary">MVB12A</name>
</gene>
<evidence type="ECO:0000256" key="15">
    <source>
        <dbReference type="ARBA" id="ARBA00033002"/>
    </source>
</evidence>
<keyword evidence="22" id="KW-1185">Reference proteome</keyword>
<dbReference type="GO" id="GO:0042058">
    <property type="term" value="P:regulation of epidermal growth factor receptor signaling pathway"/>
    <property type="evidence" value="ECO:0007669"/>
    <property type="project" value="TreeGrafter"/>
</dbReference>
<keyword evidence="7" id="KW-0963">Cytoplasm</keyword>
<dbReference type="STRING" id="29088.A0A2Y9GI15"/>
<evidence type="ECO:0000256" key="5">
    <source>
        <dbReference type="ARBA" id="ARBA00017653"/>
    </source>
</evidence>
<feature type="domain" description="MABP" evidence="21">
    <location>
        <begin position="9"/>
        <end position="151"/>
    </location>
</feature>
<feature type="domain" description="UMA" evidence="20">
    <location>
        <begin position="215"/>
        <end position="265"/>
    </location>
</feature>
<evidence type="ECO:0000313" key="22">
    <source>
        <dbReference type="Proteomes" id="UP000248481"/>
    </source>
</evidence>
<dbReference type="InterPro" id="IPR018798">
    <property type="entry name" value="MVB12A/B"/>
</dbReference>
<comment type="function">
    <text evidence="17">Component of the ESCRT-I complex, a regulator of vesicular trafficking process. Required for the sorting of endocytic ubiquitinated cargos into multivesicular bodies. May be involved in the ligand-mediated internalization and down-regulation of EGF receptor.</text>
</comment>
<evidence type="ECO:0000256" key="9">
    <source>
        <dbReference type="ARBA" id="ARBA00022753"/>
    </source>
</evidence>
<evidence type="ECO:0000256" key="11">
    <source>
        <dbReference type="ARBA" id="ARBA00023036"/>
    </source>
</evidence>
<dbReference type="GO" id="GO:0000813">
    <property type="term" value="C:ESCRT I complex"/>
    <property type="evidence" value="ECO:0007669"/>
    <property type="project" value="InterPro"/>
</dbReference>
<evidence type="ECO:0000259" key="21">
    <source>
        <dbReference type="PROSITE" id="PS51498"/>
    </source>
</evidence>
<dbReference type="KEGG" id="nsu:110574440"/>
<dbReference type="Gene3D" id="2.100.10.50">
    <property type="match status" value="1"/>
</dbReference>
<dbReference type="PANTHER" id="PTHR31612:SF2">
    <property type="entry name" value="MULTIVESICULAR BODY SUBUNIT 12A"/>
    <property type="match status" value="1"/>
</dbReference>
<evidence type="ECO:0000256" key="10">
    <source>
        <dbReference type="ARBA" id="ARBA00022927"/>
    </source>
</evidence>
<dbReference type="GO" id="GO:0046755">
    <property type="term" value="P:viral budding"/>
    <property type="evidence" value="ECO:0007669"/>
    <property type="project" value="TreeGrafter"/>
</dbReference>
<organism evidence="22 23">
    <name type="scientific">Neomonachus schauinslandi</name>
    <name type="common">Hawaiian monk seal</name>
    <name type="synonym">Monachus schauinslandi</name>
    <dbReference type="NCBI Taxonomy" id="29088"/>
    <lineage>
        <taxon>Eukaryota</taxon>
        <taxon>Metazoa</taxon>
        <taxon>Chordata</taxon>
        <taxon>Craniata</taxon>
        <taxon>Vertebrata</taxon>
        <taxon>Euteleostomi</taxon>
        <taxon>Mammalia</taxon>
        <taxon>Eutheria</taxon>
        <taxon>Laurasiatheria</taxon>
        <taxon>Carnivora</taxon>
        <taxon>Caniformia</taxon>
        <taxon>Pinnipedia</taxon>
        <taxon>Phocidae</taxon>
        <taxon>Monachinae</taxon>
        <taxon>Monachini</taxon>
        <taxon>Neomonachus</taxon>
    </lineage>
</organism>
<dbReference type="GO" id="GO:0031902">
    <property type="term" value="C:late endosome membrane"/>
    <property type="evidence" value="ECO:0007669"/>
    <property type="project" value="UniProtKB-SubCell"/>
</dbReference>
<accession>A0A2Y9GI15</accession>
<dbReference type="GO" id="GO:0019075">
    <property type="term" value="P:virus maturation"/>
    <property type="evidence" value="ECO:0007669"/>
    <property type="project" value="TreeGrafter"/>
</dbReference>
<evidence type="ECO:0000256" key="14">
    <source>
        <dbReference type="ARBA" id="ARBA00023242"/>
    </source>
</evidence>
<evidence type="ECO:0000256" key="8">
    <source>
        <dbReference type="ARBA" id="ARBA00022553"/>
    </source>
</evidence>
<dbReference type="RefSeq" id="XP_021538806.1">
    <property type="nucleotide sequence ID" value="XM_021683131.1"/>
</dbReference>
<dbReference type="Proteomes" id="UP000248481">
    <property type="component" value="Chromosome 1"/>
</dbReference>
<reference evidence="23" key="1">
    <citation type="submission" date="2025-08" db="UniProtKB">
        <authorList>
            <consortium name="RefSeq"/>
        </authorList>
    </citation>
    <scope>IDENTIFICATION</scope>
    <source>
        <tissue evidence="23">Blood</tissue>
    </source>
</reference>
<name>A0A2Y9GI15_NEOSC</name>
<dbReference type="GO" id="GO:0005813">
    <property type="term" value="C:centrosome"/>
    <property type="evidence" value="ECO:0007669"/>
    <property type="project" value="UniProtKB-SubCell"/>
</dbReference>
<keyword evidence="11" id="KW-0729">SH3-binding</keyword>
<dbReference type="InterPro" id="IPR023340">
    <property type="entry name" value="UMA"/>
</dbReference>
<dbReference type="GO" id="GO:0015031">
    <property type="term" value="P:protein transport"/>
    <property type="evidence" value="ECO:0007669"/>
    <property type="project" value="UniProtKB-KW"/>
</dbReference>
<dbReference type="PANTHER" id="PTHR31612">
    <property type="entry name" value="MULTIVESICULAR BODY SUBUNIT 12A"/>
    <property type="match status" value="1"/>
</dbReference>
<comment type="similarity">
    <text evidence="4">Belongs to the MVB12 family.</text>
</comment>
<evidence type="ECO:0000256" key="12">
    <source>
        <dbReference type="ARBA" id="ARBA00023136"/>
    </source>
</evidence>
<dbReference type="Pfam" id="PF10240">
    <property type="entry name" value="DUF2464"/>
    <property type="match status" value="1"/>
</dbReference>
<proteinExistence type="inferred from homology"/>
<evidence type="ECO:0000256" key="1">
    <source>
        <dbReference type="ARBA" id="ARBA00004123"/>
    </source>
</evidence>
<evidence type="ECO:0000256" key="17">
    <source>
        <dbReference type="ARBA" id="ARBA00053670"/>
    </source>
</evidence>
<dbReference type="FunFam" id="2.100.10.50:FF:000003">
    <property type="entry name" value="Multivesicular body subunit 12A"/>
    <property type="match status" value="1"/>
</dbReference>
<keyword evidence="12" id="KW-0472">Membrane</keyword>
<dbReference type="GO" id="GO:0032801">
    <property type="term" value="P:receptor catabolic process"/>
    <property type="evidence" value="ECO:0007669"/>
    <property type="project" value="TreeGrafter"/>
</dbReference>
<dbReference type="AlphaFoldDB" id="A0A2Y9GI15"/>
<feature type="region of interest" description="Disordered" evidence="19">
    <location>
        <begin position="168"/>
        <end position="193"/>
    </location>
</feature>
<dbReference type="InParanoid" id="A0A2Y9GI15"/>
<evidence type="ECO:0000256" key="18">
    <source>
        <dbReference type="ARBA" id="ARBA00064332"/>
    </source>
</evidence>
<evidence type="ECO:0000259" key="20">
    <source>
        <dbReference type="PROSITE" id="PS51497"/>
    </source>
</evidence>
<keyword evidence="9" id="KW-0967">Endosome</keyword>
<keyword evidence="13" id="KW-0206">Cytoskeleton</keyword>
<evidence type="ECO:0000256" key="16">
    <source>
        <dbReference type="ARBA" id="ARBA00033024"/>
    </source>
</evidence>
<dbReference type="CTD" id="93343"/>
<evidence type="ECO:0000256" key="3">
    <source>
        <dbReference type="ARBA" id="ARBA00004633"/>
    </source>
</evidence>
<dbReference type="PROSITE" id="PS51497">
    <property type="entry name" value="UMA"/>
    <property type="match status" value="1"/>
</dbReference>
<evidence type="ECO:0000256" key="19">
    <source>
        <dbReference type="SAM" id="MobiDB-lite"/>
    </source>
</evidence>
<dbReference type="PROSITE" id="PS51498">
    <property type="entry name" value="MABP"/>
    <property type="match status" value="1"/>
</dbReference>
<keyword evidence="6" id="KW-0813">Transport</keyword>
<evidence type="ECO:0000256" key="7">
    <source>
        <dbReference type="ARBA" id="ARBA00022490"/>
    </source>
</evidence>
<dbReference type="InterPro" id="IPR040335">
    <property type="entry name" value="MVB12A"/>
</dbReference>
<evidence type="ECO:0000256" key="2">
    <source>
        <dbReference type="ARBA" id="ARBA00004300"/>
    </source>
</evidence>
<sequence>MDPGPGTDTAPLTGLAWSSASAPPPRGFSAISCTVEGAPANFGKSFAQKSGYFLCLSSLGSLENPQENVVADIQVLVDKSPLPPGFSPVCDPLDSKASVSKKKRMCVKLMPLGAADTAVFDVRLSGKTKTVPGYLRVGDMGGFAIWCKKAKAPRPVPKPRALSQDMRGLSLDPHAQPSKGGFPERTLSRVGSRASTLRRSDSIYEASNLYGISAMDGVPFTLHPRFEGKSCGPLAFSAFADLTIKSLADIEEEYNYGFVVEKTAAARLPPSVS</sequence>
<dbReference type="GO" id="GO:0005634">
    <property type="term" value="C:nucleus"/>
    <property type="evidence" value="ECO:0007669"/>
    <property type="project" value="UniProtKB-SubCell"/>
</dbReference>